<dbReference type="PANTHER" id="PTHR12785">
    <property type="entry name" value="SPLICING FACTOR 3B"/>
    <property type="match status" value="1"/>
</dbReference>
<evidence type="ECO:0000256" key="1">
    <source>
        <dbReference type="SAM" id="Coils"/>
    </source>
</evidence>
<feature type="region of interest" description="Disordered" evidence="2">
    <location>
        <begin position="1"/>
        <end position="42"/>
    </location>
</feature>
<feature type="compositionally biased region" description="Acidic residues" evidence="2">
    <location>
        <begin position="366"/>
        <end position="385"/>
    </location>
</feature>
<dbReference type="PANTHER" id="PTHR12785:SF6">
    <property type="entry name" value="SPLICING FACTOR 3B SUBUNIT 2"/>
    <property type="match status" value="1"/>
</dbReference>
<gene>
    <name evidence="4" type="ORF">ECRASSUSDP1_LOCUS7030</name>
</gene>
<feature type="compositionally biased region" description="Basic residues" evidence="2">
    <location>
        <begin position="502"/>
        <end position="515"/>
    </location>
</feature>
<name>A0AAD1UBI3_EUPCR</name>
<dbReference type="Proteomes" id="UP001295684">
    <property type="component" value="Unassembled WGS sequence"/>
</dbReference>
<keyword evidence="5" id="KW-1185">Reference proteome</keyword>
<feature type="compositionally biased region" description="Basic residues" evidence="2">
    <location>
        <begin position="8"/>
        <end position="18"/>
    </location>
</feature>
<comment type="caution">
    <text evidence="4">The sequence shown here is derived from an EMBL/GenBank/DDBJ whole genome shotgun (WGS) entry which is preliminary data.</text>
</comment>
<organism evidence="4 5">
    <name type="scientific">Euplotes crassus</name>
    <dbReference type="NCBI Taxonomy" id="5936"/>
    <lineage>
        <taxon>Eukaryota</taxon>
        <taxon>Sar</taxon>
        <taxon>Alveolata</taxon>
        <taxon>Ciliophora</taxon>
        <taxon>Intramacronucleata</taxon>
        <taxon>Spirotrichea</taxon>
        <taxon>Hypotrichia</taxon>
        <taxon>Euplotida</taxon>
        <taxon>Euplotidae</taxon>
        <taxon>Moneuplotes</taxon>
    </lineage>
</organism>
<feature type="coiled-coil region" evidence="1">
    <location>
        <begin position="418"/>
        <end position="445"/>
    </location>
</feature>
<dbReference type="Pfam" id="PF04046">
    <property type="entry name" value="PSP"/>
    <property type="match status" value="1"/>
</dbReference>
<sequence length="515" mass="59620">MAKENNKMRKKRNRKRNRKEKESKIDFDKLIKPVETETKTSDGMEVKIEYVNEFDESSIQGNHQIEFKQIFERFKTDAEMEESDAKKENDKKKNGKADDGGKDEEVKLSKRKQKELNRMKVSELKQKVKRPDVVESWDVTAENPLFLTFLKCVRNSVPVPKHWCQKRKFLQYKRGLHKTPFVLPEYIADTGISQVREASGDANKSLRQRMKERMQPKTGKLDIDYQVLHDAFFKHQTKPRLTVHGDVYYEGKEYEVKMRVYKPGRISADLCHALGIPEASPPSWLTNMQRFGPPPAYPSLKIPGVNAPIPDSMHFGNGKYIQDERGFTVYADCHGLNKVSTGEGAKPVNIYEQRKEQRKLWGEIKEESEEEYSEDADDQMEEDQDRESVGEYIESDDQEELQPGMKSGIESIINNQQFEGVDIRKKELQKKADEYLNKGEDITEEVEEVKPLYKVLKEVETGIGEGQIMGTGHTYDYGDGAKASEPKVDDESKPEVKEEAPKKKKDKKEKIKYKF</sequence>
<dbReference type="Pfam" id="PF04037">
    <property type="entry name" value="DUF382"/>
    <property type="match status" value="1"/>
</dbReference>
<dbReference type="EMBL" id="CAMPGE010006835">
    <property type="protein sequence ID" value="CAI2365736.1"/>
    <property type="molecule type" value="Genomic_DNA"/>
</dbReference>
<feature type="region of interest" description="Disordered" evidence="2">
    <location>
        <begin position="79"/>
        <end position="112"/>
    </location>
</feature>
<feature type="compositionally biased region" description="Basic and acidic residues" evidence="2">
    <location>
        <begin position="482"/>
        <end position="501"/>
    </location>
</feature>
<keyword evidence="1" id="KW-0175">Coiled coil</keyword>
<proteinExistence type="predicted"/>
<dbReference type="AlphaFoldDB" id="A0AAD1UBI3"/>
<reference evidence="4" key="1">
    <citation type="submission" date="2023-07" db="EMBL/GenBank/DDBJ databases">
        <authorList>
            <consortium name="AG Swart"/>
            <person name="Singh M."/>
            <person name="Singh A."/>
            <person name="Seah K."/>
            <person name="Emmerich C."/>
        </authorList>
    </citation>
    <scope>NUCLEOTIDE SEQUENCE</scope>
    <source>
        <strain evidence="4">DP1</strain>
    </source>
</reference>
<feature type="region of interest" description="Disordered" evidence="2">
    <location>
        <begin position="366"/>
        <end position="401"/>
    </location>
</feature>
<dbReference type="InterPro" id="IPR007180">
    <property type="entry name" value="DUF382"/>
</dbReference>
<evidence type="ECO:0000313" key="5">
    <source>
        <dbReference type="Proteomes" id="UP001295684"/>
    </source>
</evidence>
<evidence type="ECO:0000259" key="3">
    <source>
        <dbReference type="SMART" id="SM00581"/>
    </source>
</evidence>
<protein>
    <recommendedName>
        <fullName evidence="3">PSP proline-rich domain-containing protein</fullName>
    </recommendedName>
</protein>
<evidence type="ECO:0000256" key="2">
    <source>
        <dbReference type="SAM" id="MobiDB-lite"/>
    </source>
</evidence>
<feature type="region of interest" description="Disordered" evidence="2">
    <location>
        <begin position="464"/>
        <end position="515"/>
    </location>
</feature>
<feature type="compositionally biased region" description="Basic and acidic residues" evidence="2">
    <location>
        <begin position="19"/>
        <end position="42"/>
    </location>
</feature>
<dbReference type="GO" id="GO:0005634">
    <property type="term" value="C:nucleus"/>
    <property type="evidence" value="ECO:0007669"/>
    <property type="project" value="InterPro"/>
</dbReference>
<feature type="domain" description="PSP proline-rich" evidence="3">
    <location>
        <begin position="258"/>
        <end position="311"/>
    </location>
</feature>
<accession>A0AAD1UBI3</accession>
<evidence type="ECO:0000313" key="4">
    <source>
        <dbReference type="EMBL" id="CAI2365736.1"/>
    </source>
</evidence>
<dbReference type="InterPro" id="IPR006568">
    <property type="entry name" value="PSP_pro-rich"/>
</dbReference>
<dbReference type="SMART" id="SM00581">
    <property type="entry name" value="PSP"/>
    <property type="match status" value="1"/>
</dbReference>
<dbReference type="InterPro" id="IPR052584">
    <property type="entry name" value="U2_snRNP_Complex_Component"/>
</dbReference>